<feature type="repeat" description="Solcar" evidence="6">
    <location>
        <begin position="201"/>
        <end position="281"/>
    </location>
</feature>
<proteinExistence type="inferred from homology"/>
<dbReference type="SUPFAM" id="SSF103506">
    <property type="entry name" value="Mitochondrial carrier"/>
    <property type="match status" value="1"/>
</dbReference>
<reference evidence="10" key="1">
    <citation type="submission" date="2023-06" db="EMBL/GenBank/DDBJ databases">
        <authorList>
            <person name="Noh H."/>
        </authorList>
    </citation>
    <scope>NUCLEOTIDE SEQUENCE</scope>
    <source>
        <strain evidence="10">DUCC20226</strain>
    </source>
</reference>
<keyword evidence="3" id="KW-0999">Mitochondrion inner membrane</keyword>
<name>A0AAD9SM78_PHOAM</name>
<feature type="compositionally biased region" description="Polar residues" evidence="8">
    <location>
        <begin position="1"/>
        <end position="25"/>
    </location>
</feature>
<keyword evidence="11" id="KW-1185">Reference proteome</keyword>
<evidence type="ECO:0000313" key="11">
    <source>
        <dbReference type="Proteomes" id="UP001265746"/>
    </source>
</evidence>
<accession>A0AAD9SM78</accession>
<gene>
    <name evidence="10" type="ORF">N8I77_004857</name>
</gene>
<evidence type="ECO:0008006" key="12">
    <source>
        <dbReference type="Google" id="ProtNLM"/>
    </source>
</evidence>
<evidence type="ECO:0000256" key="6">
    <source>
        <dbReference type="PROSITE-ProRule" id="PRU00282"/>
    </source>
</evidence>
<dbReference type="PROSITE" id="PS50920">
    <property type="entry name" value="SOLCAR"/>
    <property type="match status" value="1"/>
</dbReference>
<dbReference type="InterPro" id="IPR018108">
    <property type="entry name" value="MCP_transmembrane"/>
</dbReference>
<feature type="transmembrane region" description="Helical" evidence="9">
    <location>
        <begin position="73"/>
        <end position="91"/>
    </location>
</feature>
<evidence type="ECO:0000256" key="3">
    <source>
        <dbReference type="ARBA" id="ARBA00022792"/>
    </source>
</evidence>
<evidence type="ECO:0000256" key="7">
    <source>
        <dbReference type="RuleBase" id="RU000488"/>
    </source>
</evidence>
<keyword evidence="5 6" id="KW-0472">Membrane</keyword>
<dbReference type="Pfam" id="PF00153">
    <property type="entry name" value="Mito_carr"/>
    <property type="match status" value="1"/>
</dbReference>
<comment type="subcellular location">
    <subcellularLocation>
        <location evidence="1">Membrane</location>
        <topology evidence="1">Multi-pass membrane protein</topology>
    </subcellularLocation>
</comment>
<feature type="transmembrane region" description="Helical" evidence="9">
    <location>
        <begin position="252"/>
        <end position="271"/>
    </location>
</feature>
<dbReference type="EMBL" id="JAUJFL010000002">
    <property type="protein sequence ID" value="KAK2611523.1"/>
    <property type="molecule type" value="Genomic_DNA"/>
</dbReference>
<dbReference type="Gene3D" id="1.50.40.10">
    <property type="entry name" value="Mitochondrial carrier domain"/>
    <property type="match status" value="1"/>
</dbReference>
<evidence type="ECO:0000313" key="10">
    <source>
        <dbReference type="EMBL" id="KAK2611523.1"/>
    </source>
</evidence>
<dbReference type="PANTHER" id="PTHR47567">
    <property type="entry name" value="MITOCHONDRIAL SUBSTRATE/SOLUTE CARRIER"/>
    <property type="match status" value="1"/>
</dbReference>
<dbReference type="PANTHER" id="PTHR47567:SF1">
    <property type="entry name" value="NAD-DEPENDENT EPIMERASE_DEHYDRATASE DOMAIN-CONTAINING PROTEIN"/>
    <property type="match status" value="1"/>
</dbReference>
<comment type="similarity">
    <text evidence="7">Belongs to the mitochondrial carrier (TC 2.A.29) family.</text>
</comment>
<keyword evidence="2 6" id="KW-0812">Transmembrane</keyword>
<feature type="compositionally biased region" description="Basic and acidic residues" evidence="8">
    <location>
        <begin position="45"/>
        <end position="62"/>
    </location>
</feature>
<sequence>MSSTAAPANGAQTPPKSPTQKSPARSPTRPAPNADTEETPLLAAAREEGRDEHEEAALLEPSQDKSKRTKSWWFWRILWTVLAALVLAVFIKGWIDAKDVDFDLKGALKRALGGGLSGAAAMVLQVILLMWIRTIMNYQYRHGSSLTTATKTLYAEGGIPRFYQGAGWALIQGPVSRFGDTAANAGILALLQSNGYLSQLPSLIQTIFASVCAAAFRMILTPIDTFKTTMQAQGSRGTALLRKRVKENGIGSLWWGAFATAAATFVGHYPWFATYNFLSENIEEPPKHPLIVWLARLAFIGFCASVISDSVSNSLRVIKTYRQVNDTQVSYTEAARLVILQDGILGLFGRGLKTRIIANGLQGILFSILWKLFLDLWEKSTS</sequence>
<comment type="caution">
    <text evidence="10">The sequence shown here is derived from an EMBL/GenBank/DDBJ whole genome shotgun (WGS) entry which is preliminary data.</text>
</comment>
<evidence type="ECO:0000256" key="4">
    <source>
        <dbReference type="ARBA" id="ARBA00022989"/>
    </source>
</evidence>
<keyword evidence="4 9" id="KW-1133">Transmembrane helix</keyword>
<keyword evidence="7" id="KW-0813">Transport</keyword>
<dbReference type="AlphaFoldDB" id="A0AAD9SM78"/>
<dbReference type="Proteomes" id="UP001265746">
    <property type="component" value="Unassembled WGS sequence"/>
</dbReference>
<feature type="transmembrane region" description="Helical" evidence="9">
    <location>
        <begin position="291"/>
        <end position="312"/>
    </location>
</feature>
<protein>
    <recommendedName>
        <fullName evidence="12">Mitochondrial carrier</fullName>
    </recommendedName>
</protein>
<evidence type="ECO:0000256" key="8">
    <source>
        <dbReference type="SAM" id="MobiDB-lite"/>
    </source>
</evidence>
<dbReference type="GO" id="GO:0016020">
    <property type="term" value="C:membrane"/>
    <property type="evidence" value="ECO:0007669"/>
    <property type="project" value="UniProtKB-SubCell"/>
</dbReference>
<evidence type="ECO:0000256" key="1">
    <source>
        <dbReference type="ARBA" id="ARBA00004141"/>
    </source>
</evidence>
<feature type="transmembrane region" description="Helical" evidence="9">
    <location>
        <begin position="111"/>
        <end position="132"/>
    </location>
</feature>
<evidence type="ECO:0000256" key="2">
    <source>
        <dbReference type="ARBA" id="ARBA00022692"/>
    </source>
</evidence>
<keyword evidence="3" id="KW-0496">Mitochondrion</keyword>
<evidence type="ECO:0000256" key="9">
    <source>
        <dbReference type="SAM" id="Phobius"/>
    </source>
</evidence>
<feature type="region of interest" description="Disordered" evidence="8">
    <location>
        <begin position="1"/>
        <end position="62"/>
    </location>
</feature>
<dbReference type="InterPro" id="IPR023395">
    <property type="entry name" value="MCP_dom_sf"/>
</dbReference>
<evidence type="ECO:0000256" key="5">
    <source>
        <dbReference type="ARBA" id="ARBA00023136"/>
    </source>
</evidence>
<organism evidence="10 11">
    <name type="scientific">Phomopsis amygdali</name>
    <name type="common">Fusicoccum amygdali</name>
    <dbReference type="NCBI Taxonomy" id="1214568"/>
    <lineage>
        <taxon>Eukaryota</taxon>
        <taxon>Fungi</taxon>
        <taxon>Dikarya</taxon>
        <taxon>Ascomycota</taxon>
        <taxon>Pezizomycotina</taxon>
        <taxon>Sordariomycetes</taxon>
        <taxon>Sordariomycetidae</taxon>
        <taxon>Diaporthales</taxon>
        <taxon>Diaporthaceae</taxon>
        <taxon>Diaporthe</taxon>
    </lineage>
</organism>